<feature type="transmembrane region" description="Helical" evidence="1">
    <location>
        <begin position="137"/>
        <end position="156"/>
    </location>
</feature>
<dbReference type="Gene3D" id="1.20.144.10">
    <property type="entry name" value="Phosphatidic acid phosphatase type 2/haloperoxidase"/>
    <property type="match status" value="1"/>
</dbReference>
<evidence type="ECO:0000256" key="1">
    <source>
        <dbReference type="SAM" id="Phobius"/>
    </source>
</evidence>
<dbReference type="EMBL" id="REGA01000004">
    <property type="protein sequence ID" value="RQG95784.1"/>
    <property type="molecule type" value="Genomic_DNA"/>
</dbReference>
<feature type="transmembrane region" description="Helical" evidence="1">
    <location>
        <begin position="236"/>
        <end position="253"/>
    </location>
</feature>
<evidence type="ECO:0000313" key="3">
    <source>
        <dbReference type="EMBL" id="RQG95784.1"/>
    </source>
</evidence>
<evidence type="ECO:0000259" key="2">
    <source>
        <dbReference type="SMART" id="SM00014"/>
    </source>
</evidence>
<dbReference type="Proteomes" id="UP000282323">
    <property type="component" value="Unassembled WGS sequence"/>
</dbReference>
<dbReference type="PANTHER" id="PTHR14969:SF13">
    <property type="entry name" value="AT30094P"/>
    <property type="match status" value="1"/>
</dbReference>
<keyword evidence="1" id="KW-0812">Transmembrane</keyword>
<feature type="transmembrane region" description="Helical" evidence="1">
    <location>
        <begin position="207"/>
        <end position="224"/>
    </location>
</feature>
<keyword evidence="1" id="KW-1133">Transmembrane helix</keyword>
<proteinExistence type="predicted"/>
<dbReference type="InterPro" id="IPR000326">
    <property type="entry name" value="PAP2/HPO"/>
</dbReference>
<feature type="transmembrane region" description="Helical" evidence="1">
    <location>
        <begin position="31"/>
        <end position="54"/>
    </location>
</feature>
<keyword evidence="1" id="KW-0472">Membrane</keyword>
<comment type="caution">
    <text evidence="3">The sequence shown here is derived from an EMBL/GenBank/DDBJ whole genome shotgun (WGS) entry which is preliminary data.</text>
</comment>
<sequence length="336" mass="35369">MNEERELPTVLFDPELNRTINEALPEFVVDAFGILTILGDGATLVTIAALLYWFGGEANRHDRAMVLAVAVTTLALVAGLKGILEIPRPLYVADPAFEFAPSSYPGWSTPSAHAMGAAAVYGALAAVMDTGTRRQRYAVAAFLIVTIPFSRVVIGVHYLGDVIIGATLGLLLVAIALRITKRSITPMFALSLAIAVAAFGLGSEEFTTMAIGASLGGLVTWPLLEDREADPLGASVLVLGLLVLPLLIVVRLLELLISVEGGFVIGGTTSVSLAAIIETVGFALAFGGAIAVPFVAARFNETDAVRRLQTVLPFRGRRVEPDAAGDEPSADDRGEF</sequence>
<dbReference type="Pfam" id="PF01569">
    <property type="entry name" value="PAP2"/>
    <property type="match status" value="1"/>
</dbReference>
<feature type="transmembrane region" description="Helical" evidence="1">
    <location>
        <begin position="162"/>
        <end position="179"/>
    </location>
</feature>
<dbReference type="InterPro" id="IPR036938">
    <property type="entry name" value="PAP2/HPO_sf"/>
</dbReference>
<name>A0A3N6M5G1_NATCH</name>
<feature type="transmembrane region" description="Helical" evidence="1">
    <location>
        <begin position="66"/>
        <end position="84"/>
    </location>
</feature>
<gene>
    <name evidence="3" type="ORF">EA473_06230</name>
</gene>
<organism evidence="3 4">
    <name type="scientific">Natrarchaeobius chitinivorans</name>
    <dbReference type="NCBI Taxonomy" id="1679083"/>
    <lineage>
        <taxon>Archaea</taxon>
        <taxon>Methanobacteriati</taxon>
        <taxon>Methanobacteriota</taxon>
        <taxon>Stenosarchaea group</taxon>
        <taxon>Halobacteria</taxon>
        <taxon>Halobacteriales</taxon>
        <taxon>Natrialbaceae</taxon>
        <taxon>Natrarchaeobius</taxon>
    </lineage>
</organism>
<dbReference type="SMART" id="SM00014">
    <property type="entry name" value="acidPPc"/>
    <property type="match status" value="1"/>
</dbReference>
<accession>A0A3N6M5G1</accession>
<protein>
    <submittedName>
        <fullName evidence="3">Phosphatase PAP2 family protein</fullName>
    </submittedName>
</protein>
<feature type="transmembrane region" description="Helical" evidence="1">
    <location>
        <begin position="104"/>
        <end position="125"/>
    </location>
</feature>
<reference evidence="3 4" key="1">
    <citation type="submission" date="2018-10" db="EMBL/GenBank/DDBJ databases">
        <title>Natrarchaeobius chitinivorans gen. nov., sp. nov., and Natrarchaeobius haloalkaliphilus sp. nov., alkaliphilic, chitin-utilizing haloarchaea from hypersaline alkaline lakes.</title>
        <authorList>
            <person name="Sorokin D.Y."/>
            <person name="Elcheninov A.G."/>
            <person name="Kostrikina N.A."/>
            <person name="Bale N.J."/>
            <person name="Sinninghe Damste J.S."/>
            <person name="Khijniak T.V."/>
            <person name="Kublanov I.V."/>
            <person name="Toshchakov S.V."/>
        </authorList>
    </citation>
    <scope>NUCLEOTIDE SEQUENCE [LARGE SCALE GENOMIC DNA]</scope>
    <source>
        <strain evidence="3 4">AArcht4T</strain>
    </source>
</reference>
<evidence type="ECO:0000313" key="4">
    <source>
        <dbReference type="Proteomes" id="UP000282323"/>
    </source>
</evidence>
<dbReference type="AlphaFoldDB" id="A0A3N6M5G1"/>
<keyword evidence="4" id="KW-1185">Reference proteome</keyword>
<feature type="transmembrane region" description="Helical" evidence="1">
    <location>
        <begin position="273"/>
        <end position="297"/>
    </location>
</feature>
<dbReference type="PANTHER" id="PTHR14969">
    <property type="entry name" value="SPHINGOSINE-1-PHOSPHATE PHOSPHOHYDROLASE"/>
    <property type="match status" value="1"/>
</dbReference>
<dbReference type="SUPFAM" id="SSF48317">
    <property type="entry name" value="Acid phosphatase/Vanadium-dependent haloperoxidase"/>
    <property type="match status" value="1"/>
</dbReference>
<feature type="domain" description="Phosphatidic acid phosphatase type 2/haloperoxidase" evidence="2">
    <location>
        <begin position="64"/>
        <end position="177"/>
    </location>
</feature>
<feature type="transmembrane region" description="Helical" evidence="1">
    <location>
        <begin position="184"/>
        <end position="201"/>
    </location>
</feature>
<dbReference type="RefSeq" id="WP_124194781.1">
    <property type="nucleotide sequence ID" value="NZ_REGA01000004.1"/>
</dbReference>
<dbReference type="OrthoDB" id="10182at2157"/>